<sequence length="622" mass="68926">MAQAALAQPAGSEPDSGLPPPAVAPPVAAPEAGDEPVVDPDAIPVPDVEDEMLEGRQRPGYVKPLPEQVTQHNVDAVRAPPPEAFPTDQFPIPDRWRLIETLGMVKARWFDPYHQNTLKGDRPIDRSKVPWLPITGDDWFFAANLVSDTVIEPRTFPIPVGVQTTERPGSLDVFGKDASFLVSQTFIAGAALIKGSTAFKPPEIEYRLALALNINHANVAERRILFVEPSKPSVRTDHFLGVQEAFVDYHIRNTSDRYDFDSIRVGIQPFQNDFRGFLFNDQQLGVRLFGTRDNNRVQYNLGAFWRLEKDTNSGLNNLTDRPRNDWIFVANIYRQDFLIPALTSQVTVVYNRNREAGRLKIDDNGFPVRPALLGTLRPRDYDVVYIGYNADGRIGRINLTASAYGALGEDRNSFFTDQPADIRAVFGAAELSYDRDWMRFRLSALYASGDADPYDDRENGFDAIFENPIFAGADTSYWIRQSLPFAGGGRAVAINGRNGILNALRSSKEQGQSNFNNPGTVLLGGGADFDLTPELRVSGNANHLWFENTATLQALRNEGSIPANIGWDLSVATIWRPMATQNIVFRLSGAALLPGSGFRDLFDNAGGNRNYYSLLANAIVSY</sequence>
<evidence type="ECO:0000313" key="3">
    <source>
        <dbReference type="Proteomes" id="UP000283003"/>
    </source>
</evidence>
<gene>
    <name evidence="2" type="ORF">EKN06_10135</name>
</gene>
<evidence type="ECO:0000313" key="2">
    <source>
        <dbReference type="EMBL" id="RVQ66603.1"/>
    </source>
</evidence>
<dbReference type="OrthoDB" id="244259at2"/>
<protein>
    <recommendedName>
        <fullName evidence="4">Alginate export domain-containing protein</fullName>
    </recommendedName>
</protein>
<comment type="caution">
    <text evidence="2">The sequence shown here is derived from an EMBL/GenBank/DDBJ whole genome shotgun (WGS) entry which is preliminary data.</text>
</comment>
<keyword evidence="3" id="KW-1185">Reference proteome</keyword>
<proteinExistence type="predicted"/>
<name>A0A437GWU8_9SPHN</name>
<dbReference type="EMBL" id="RXOL01000004">
    <property type="protein sequence ID" value="RVQ66603.1"/>
    <property type="molecule type" value="Genomic_DNA"/>
</dbReference>
<organism evidence="2 3">
    <name type="scientific">Croceicoccus ponticola</name>
    <dbReference type="NCBI Taxonomy" id="2217664"/>
    <lineage>
        <taxon>Bacteria</taxon>
        <taxon>Pseudomonadati</taxon>
        <taxon>Pseudomonadota</taxon>
        <taxon>Alphaproteobacteria</taxon>
        <taxon>Sphingomonadales</taxon>
        <taxon>Erythrobacteraceae</taxon>
        <taxon>Croceicoccus</taxon>
    </lineage>
</organism>
<reference evidence="2 3" key="1">
    <citation type="submission" date="2018-12" db="EMBL/GenBank/DDBJ databases">
        <title>Croceicoccus ponticola sp. nov., a lipolytic bacterium isolated from seawater.</title>
        <authorList>
            <person name="Yoon J.-H."/>
        </authorList>
    </citation>
    <scope>NUCLEOTIDE SEQUENCE [LARGE SCALE GENOMIC DNA]</scope>
    <source>
        <strain evidence="2 3">GM-16</strain>
    </source>
</reference>
<feature type="compositionally biased region" description="Pro residues" evidence="1">
    <location>
        <begin position="17"/>
        <end position="28"/>
    </location>
</feature>
<feature type="region of interest" description="Disordered" evidence="1">
    <location>
        <begin position="1"/>
        <end position="56"/>
    </location>
</feature>
<dbReference type="AlphaFoldDB" id="A0A437GWU8"/>
<evidence type="ECO:0000256" key="1">
    <source>
        <dbReference type="SAM" id="MobiDB-lite"/>
    </source>
</evidence>
<evidence type="ECO:0008006" key="4">
    <source>
        <dbReference type="Google" id="ProtNLM"/>
    </source>
</evidence>
<accession>A0A437GWU8</accession>
<dbReference type="Proteomes" id="UP000283003">
    <property type="component" value="Unassembled WGS sequence"/>
</dbReference>